<dbReference type="AlphaFoldDB" id="A0A4R6YSD6"/>
<dbReference type="GO" id="GO:0006508">
    <property type="term" value="P:proteolysis"/>
    <property type="evidence" value="ECO:0007669"/>
    <property type="project" value="UniProtKB-KW"/>
</dbReference>
<evidence type="ECO:0000313" key="8">
    <source>
        <dbReference type="Proteomes" id="UP000295293"/>
    </source>
</evidence>
<organism evidence="7 8">
    <name type="scientific">Tahibacter aquaticus</name>
    <dbReference type="NCBI Taxonomy" id="520092"/>
    <lineage>
        <taxon>Bacteria</taxon>
        <taxon>Pseudomonadati</taxon>
        <taxon>Pseudomonadota</taxon>
        <taxon>Gammaproteobacteria</taxon>
        <taxon>Lysobacterales</taxon>
        <taxon>Rhodanobacteraceae</taxon>
        <taxon>Tahibacter</taxon>
    </lineage>
</organism>
<dbReference type="EMBL" id="SNZH01000011">
    <property type="protein sequence ID" value="TDR41161.1"/>
    <property type="molecule type" value="Genomic_DNA"/>
</dbReference>
<keyword evidence="1" id="KW-0645">Protease</keyword>
<keyword evidence="4" id="KW-0862">Zinc</keyword>
<dbReference type="PANTHER" id="PTHR30471:SF3">
    <property type="entry name" value="UPF0758 PROTEIN YEES-RELATED"/>
    <property type="match status" value="1"/>
</dbReference>
<dbReference type="PROSITE" id="PS50249">
    <property type="entry name" value="MPN"/>
    <property type="match status" value="1"/>
</dbReference>
<evidence type="ECO:0000313" key="7">
    <source>
        <dbReference type="EMBL" id="TDR41161.1"/>
    </source>
</evidence>
<keyword evidence="2" id="KW-0479">Metal-binding</keyword>
<keyword evidence="5" id="KW-0482">Metalloprotease</keyword>
<reference evidence="7 8" key="1">
    <citation type="submission" date="2019-03" db="EMBL/GenBank/DDBJ databases">
        <title>Genomic Encyclopedia of Type Strains, Phase IV (KMG-IV): sequencing the most valuable type-strain genomes for metagenomic binning, comparative biology and taxonomic classification.</title>
        <authorList>
            <person name="Goeker M."/>
        </authorList>
    </citation>
    <scope>NUCLEOTIDE SEQUENCE [LARGE SCALE GENOMIC DNA]</scope>
    <source>
        <strain evidence="7 8">DSM 21667</strain>
    </source>
</reference>
<dbReference type="Proteomes" id="UP000295293">
    <property type="component" value="Unassembled WGS sequence"/>
</dbReference>
<comment type="caution">
    <text evidence="7">The sequence shown here is derived from an EMBL/GenBank/DDBJ whole genome shotgun (WGS) entry which is preliminary data.</text>
</comment>
<evidence type="ECO:0000256" key="5">
    <source>
        <dbReference type="ARBA" id="ARBA00023049"/>
    </source>
</evidence>
<dbReference type="Pfam" id="PF04002">
    <property type="entry name" value="RadC"/>
    <property type="match status" value="1"/>
</dbReference>
<dbReference type="Gene3D" id="3.40.140.10">
    <property type="entry name" value="Cytidine Deaminase, domain 2"/>
    <property type="match status" value="1"/>
</dbReference>
<evidence type="ECO:0000256" key="2">
    <source>
        <dbReference type="ARBA" id="ARBA00022723"/>
    </source>
</evidence>
<dbReference type="PANTHER" id="PTHR30471">
    <property type="entry name" value="DNA REPAIR PROTEIN RADC"/>
    <property type="match status" value="1"/>
</dbReference>
<dbReference type="InterPro" id="IPR037518">
    <property type="entry name" value="MPN"/>
</dbReference>
<dbReference type="GO" id="GO:0008237">
    <property type="term" value="F:metallopeptidase activity"/>
    <property type="evidence" value="ECO:0007669"/>
    <property type="project" value="UniProtKB-KW"/>
</dbReference>
<protein>
    <submittedName>
        <fullName evidence="7">DNA repair protein RadC</fullName>
    </submittedName>
</protein>
<proteinExistence type="predicted"/>
<dbReference type="InterPro" id="IPR025657">
    <property type="entry name" value="RadC_JAB"/>
</dbReference>
<feature type="domain" description="MPN" evidence="6">
    <location>
        <begin position="35"/>
        <end position="158"/>
    </location>
</feature>
<keyword evidence="8" id="KW-1185">Reference proteome</keyword>
<evidence type="ECO:0000256" key="3">
    <source>
        <dbReference type="ARBA" id="ARBA00022801"/>
    </source>
</evidence>
<name>A0A4R6YSD6_9GAMM</name>
<sequence>MDFRYLTEFSDVGSRTTLARALDILEAQARKPGPALASSHLAAEWFRIRLSPLSHEVLAVAWLNPKLHLLEFRELAHGTLDRVMVYPREVVKSALAANAWAGILAHNHPSGDAEPSDADIALTHELQAALRLVDVKLLDHFIVTAAQPPFSMAQARLLVPEPGLRPALALAGRVKGRRKAARP</sequence>
<dbReference type="InterPro" id="IPR020891">
    <property type="entry name" value="UPF0758_CS"/>
</dbReference>
<evidence type="ECO:0000256" key="4">
    <source>
        <dbReference type="ARBA" id="ARBA00022833"/>
    </source>
</evidence>
<keyword evidence="3" id="KW-0378">Hydrolase</keyword>
<gene>
    <name evidence="7" type="ORF">DFR29_11173</name>
</gene>
<dbReference type="OrthoDB" id="9804482at2"/>
<evidence type="ECO:0000259" key="6">
    <source>
        <dbReference type="PROSITE" id="PS50249"/>
    </source>
</evidence>
<accession>A0A4R6YSD6</accession>
<evidence type="ECO:0000256" key="1">
    <source>
        <dbReference type="ARBA" id="ARBA00022670"/>
    </source>
</evidence>
<dbReference type="PROSITE" id="PS01302">
    <property type="entry name" value="UPF0758"/>
    <property type="match status" value="1"/>
</dbReference>
<dbReference type="RefSeq" id="WP_133819916.1">
    <property type="nucleotide sequence ID" value="NZ_SNZH01000011.1"/>
</dbReference>
<dbReference type="GO" id="GO:0046872">
    <property type="term" value="F:metal ion binding"/>
    <property type="evidence" value="ECO:0007669"/>
    <property type="project" value="UniProtKB-KW"/>
</dbReference>
<dbReference type="CDD" id="cd08071">
    <property type="entry name" value="MPN_DUF2466"/>
    <property type="match status" value="1"/>
</dbReference>
<dbReference type="InterPro" id="IPR001405">
    <property type="entry name" value="UPF0758"/>
</dbReference>